<dbReference type="PROSITE" id="PS00816">
    <property type="entry name" value="AIPM_HOMOCIT_SYNTH_2"/>
    <property type="match status" value="1"/>
</dbReference>
<dbReference type="RefSeq" id="WP_211467633.1">
    <property type="nucleotide sequence ID" value="NZ_JAGSXH010000032.1"/>
</dbReference>
<comment type="similarity">
    <text evidence="2">Belongs to the alpha-IPM synthase/homocitrate synthase family. LeuA type 2 subfamily.</text>
</comment>
<accession>A0A8J7WMX9</accession>
<evidence type="ECO:0000256" key="5">
    <source>
        <dbReference type="RuleBase" id="RU003523"/>
    </source>
</evidence>
<feature type="region of interest" description="Disordered" evidence="6">
    <location>
        <begin position="1"/>
        <end position="30"/>
    </location>
</feature>
<proteinExistence type="inferred from homology"/>
<dbReference type="NCBIfam" id="NF002991">
    <property type="entry name" value="PRK03739.1"/>
    <property type="match status" value="1"/>
</dbReference>
<dbReference type="SUPFAM" id="SSF51569">
    <property type="entry name" value="Aldolase"/>
    <property type="match status" value="1"/>
</dbReference>
<sequence>MSGEDGHRRYRPFPTVDLPQRSWPGRTQDRAPRWLSTDLRDGNQALIEPMSPKRKLALFELLVEIGYKEIEVGFPSADAADHEFIRMLIEQDRVPEDVLISVLVPARAELIRGTVEALRGARSAGIHLYNATCPTFRSVVFGMSRAECRALAVEGARLTAACCQRLLPGTEVRYQYSPELFNETEADFALDVCEAVMDVWEPGEGREIILNFPATVERATPNVFADQIEWLERNLSRREHVCLSVHPHNDRGTAVAAAELAVLAGAQRVEGCLLGGGERAGNVDLITLGLNLYTQGVDPGIDFSDLDRIRAIVEECTGQRVHPRQPYVGDLVYSAFSGSHQDAINKGFADAGARTLHTGTTLRNQQWRIPYLPIDPEDVGRSYDALVRITSQSGKGGIAYLMNARHGLRLPRELQIDFARHVQAVAEQSGGEVTPERLRACFESVYVRVWDEPTPLTTGREPILAAIYVDPPAGRGRTPLAEDLVGALAPWGVLIREVNVLDACPDAGARAGDVAVYASCLVDGRTVWGAGLHRDEQVATYTAVRAAVARYEESMAPVPASM</sequence>
<keyword evidence="9" id="KW-1185">Reference proteome</keyword>
<dbReference type="InterPro" id="IPR002034">
    <property type="entry name" value="AIPM/Hcit_synth_CS"/>
</dbReference>
<organism evidence="8 9">
    <name type="scientific">Actinocrinis puniceicyclus</name>
    <dbReference type="NCBI Taxonomy" id="977794"/>
    <lineage>
        <taxon>Bacteria</taxon>
        <taxon>Bacillati</taxon>
        <taxon>Actinomycetota</taxon>
        <taxon>Actinomycetes</taxon>
        <taxon>Catenulisporales</taxon>
        <taxon>Actinospicaceae</taxon>
        <taxon>Actinocrinis</taxon>
    </lineage>
</organism>
<dbReference type="PANTHER" id="PTHR46911">
    <property type="match status" value="1"/>
</dbReference>
<dbReference type="InterPro" id="IPR054692">
    <property type="entry name" value="LeuA-like_post-cat"/>
</dbReference>
<evidence type="ECO:0000256" key="2">
    <source>
        <dbReference type="ARBA" id="ARBA00009767"/>
    </source>
</evidence>
<dbReference type="Pfam" id="PF00682">
    <property type="entry name" value="HMGL-like"/>
    <property type="match status" value="1"/>
</dbReference>
<dbReference type="GO" id="GO:0019752">
    <property type="term" value="P:carboxylic acid metabolic process"/>
    <property type="evidence" value="ECO:0007669"/>
    <property type="project" value="InterPro"/>
</dbReference>
<dbReference type="InterPro" id="IPR013785">
    <property type="entry name" value="Aldolase_TIM"/>
</dbReference>
<protein>
    <recommendedName>
        <fullName evidence="3">2-isopropylmalate synthase</fullName>
        <ecNumber evidence="3">2.3.3.13</ecNumber>
    </recommendedName>
</protein>
<comment type="catalytic activity">
    <reaction evidence="1">
        <text>3-methyl-2-oxobutanoate + acetyl-CoA + H2O = (2S)-2-isopropylmalate + CoA + H(+)</text>
        <dbReference type="Rhea" id="RHEA:21524"/>
        <dbReference type="ChEBI" id="CHEBI:1178"/>
        <dbReference type="ChEBI" id="CHEBI:11851"/>
        <dbReference type="ChEBI" id="CHEBI:15377"/>
        <dbReference type="ChEBI" id="CHEBI:15378"/>
        <dbReference type="ChEBI" id="CHEBI:57287"/>
        <dbReference type="ChEBI" id="CHEBI:57288"/>
        <dbReference type="EC" id="2.3.3.13"/>
    </reaction>
</comment>
<evidence type="ECO:0000259" key="7">
    <source>
        <dbReference type="PROSITE" id="PS50991"/>
    </source>
</evidence>
<dbReference type="Proteomes" id="UP000677913">
    <property type="component" value="Unassembled WGS sequence"/>
</dbReference>
<evidence type="ECO:0000313" key="9">
    <source>
        <dbReference type="Proteomes" id="UP000677913"/>
    </source>
</evidence>
<comment type="caution">
    <text evidence="8">The sequence shown here is derived from an EMBL/GenBank/DDBJ whole genome shotgun (WGS) entry which is preliminary data.</text>
</comment>
<dbReference type="PROSITE" id="PS50991">
    <property type="entry name" value="PYR_CT"/>
    <property type="match status" value="1"/>
</dbReference>
<dbReference type="GO" id="GO:0003852">
    <property type="term" value="F:2-isopropylmalate synthase activity"/>
    <property type="evidence" value="ECO:0007669"/>
    <property type="project" value="UniProtKB-EC"/>
</dbReference>
<name>A0A8J7WMX9_9ACTN</name>
<dbReference type="InterPro" id="IPR036230">
    <property type="entry name" value="LeuA_allosteric_dom_sf"/>
</dbReference>
<keyword evidence="8" id="KW-0012">Acyltransferase</keyword>
<evidence type="ECO:0000256" key="1">
    <source>
        <dbReference type="ARBA" id="ARBA00000064"/>
    </source>
</evidence>
<dbReference type="EC" id="2.3.3.13" evidence="3"/>
<evidence type="ECO:0000256" key="4">
    <source>
        <dbReference type="ARBA" id="ARBA00022679"/>
    </source>
</evidence>
<dbReference type="PANTHER" id="PTHR46911:SF1">
    <property type="entry name" value="2-ISOPROPYLMALATE SYNTHASE"/>
    <property type="match status" value="1"/>
</dbReference>
<evidence type="ECO:0000313" key="8">
    <source>
        <dbReference type="EMBL" id="MBS2963695.1"/>
    </source>
</evidence>
<gene>
    <name evidence="8" type="ORF">KGA66_11590</name>
</gene>
<dbReference type="SUPFAM" id="SSF89000">
    <property type="entry name" value="post-HMGL domain-like"/>
    <property type="match status" value="1"/>
</dbReference>
<feature type="domain" description="Pyruvate carboxyltransferase" evidence="7">
    <location>
        <begin position="32"/>
        <end position="307"/>
    </location>
</feature>
<reference evidence="8" key="1">
    <citation type="submission" date="2021-04" db="EMBL/GenBank/DDBJ databases">
        <title>Genome based classification of Actinospica acidithermotolerans sp. nov., an actinobacterium isolated from an Indonesian hot spring.</title>
        <authorList>
            <person name="Kusuma A.B."/>
            <person name="Putra K.E."/>
            <person name="Nafisah S."/>
            <person name="Loh J."/>
            <person name="Nouioui I."/>
            <person name="Goodfellow M."/>
        </authorList>
    </citation>
    <scope>NUCLEOTIDE SEQUENCE</scope>
    <source>
        <strain evidence="8">DSM 45618</strain>
    </source>
</reference>
<evidence type="ECO:0000256" key="3">
    <source>
        <dbReference type="ARBA" id="ARBA00012973"/>
    </source>
</evidence>
<dbReference type="Pfam" id="PF22615">
    <property type="entry name" value="IPMS_D2"/>
    <property type="match status" value="1"/>
</dbReference>
<dbReference type="PROSITE" id="PS00815">
    <property type="entry name" value="AIPM_HOMOCIT_SYNTH_1"/>
    <property type="match status" value="1"/>
</dbReference>
<evidence type="ECO:0000256" key="6">
    <source>
        <dbReference type="SAM" id="MobiDB-lite"/>
    </source>
</evidence>
<dbReference type="AlphaFoldDB" id="A0A8J7WMX9"/>
<dbReference type="EMBL" id="JAGSXH010000032">
    <property type="protein sequence ID" value="MBS2963695.1"/>
    <property type="molecule type" value="Genomic_DNA"/>
</dbReference>
<keyword evidence="4 5" id="KW-0808">Transferase</keyword>
<dbReference type="InterPro" id="IPR000891">
    <property type="entry name" value="PYR_CT"/>
</dbReference>
<dbReference type="Gene3D" id="3.20.20.70">
    <property type="entry name" value="Aldolase class I"/>
    <property type="match status" value="1"/>
</dbReference>
<dbReference type="Gene3D" id="3.30.160.270">
    <property type="match status" value="1"/>
</dbReference>